<proteinExistence type="predicted"/>
<accession>A0A6B0UC98</accession>
<feature type="signal peptide" evidence="1">
    <location>
        <begin position="1"/>
        <end position="19"/>
    </location>
</feature>
<name>A0A6B0UC98_IXORI</name>
<sequence>MTVWSLCAIVMTVVDWNSARVVSFTRRSVSKSTDDVASSRTRTLLFLSRARARHTSCLCPALKFSPPSAMSQSRPDS</sequence>
<keyword evidence="1" id="KW-0732">Signal</keyword>
<feature type="chain" id="PRO_5025381732" evidence="1">
    <location>
        <begin position="20"/>
        <end position="77"/>
    </location>
</feature>
<dbReference type="AlphaFoldDB" id="A0A6B0UC98"/>
<organism evidence="2">
    <name type="scientific">Ixodes ricinus</name>
    <name type="common">Common tick</name>
    <name type="synonym">Acarus ricinus</name>
    <dbReference type="NCBI Taxonomy" id="34613"/>
    <lineage>
        <taxon>Eukaryota</taxon>
        <taxon>Metazoa</taxon>
        <taxon>Ecdysozoa</taxon>
        <taxon>Arthropoda</taxon>
        <taxon>Chelicerata</taxon>
        <taxon>Arachnida</taxon>
        <taxon>Acari</taxon>
        <taxon>Parasitiformes</taxon>
        <taxon>Ixodida</taxon>
        <taxon>Ixodoidea</taxon>
        <taxon>Ixodidae</taxon>
        <taxon>Ixodinae</taxon>
        <taxon>Ixodes</taxon>
    </lineage>
</organism>
<evidence type="ECO:0000313" key="2">
    <source>
        <dbReference type="EMBL" id="MXU83793.1"/>
    </source>
</evidence>
<reference evidence="2" key="1">
    <citation type="submission" date="2019-12" db="EMBL/GenBank/DDBJ databases">
        <title>An insight into the sialome of adult female Ixodes ricinus ticks feeding for 6 days.</title>
        <authorList>
            <person name="Perner J."/>
            <person name="Ribeiro J.M.C."/>
        </authorList>
    </citation>
    <scope>NUCLEOTIDE SEQUENCE</scope>
    <source>
        <strain evidence="2">Semi-engorged</strain>
        <tissue evidence="2">Salivary glands</tissue>
    </source>
</reference>
<evidence type="ECO:0000256" key="1">
    <source>
        <dbReference type="SAM" id="SignalP"/>
    </source>
</evidence>
<protein>
    <submittedName>
        <fullName evidence="2">Putative secreted protein</fullName>
    </submittedName>
</protein>
<dbReference type="EMBL" id="GIFC01001710">
    <property type="protein sequence ID" value="MXU83793.1"/>
    <property type="molecule type" value="Transcribed_RNA"/>
</dbReference>